<dbReference type="EMBL" id="FOVC01000003">
    <property type="protein sequence ID" value="SFN19958.1"/>
    <property type="molecule type" value="Genomic_DNA"/>
</dbReference>
<dbReference type="Pfam" id="PF22479">
    <property type="entry name" value="Pam3_gp18"/>
    <property type="match status" value="1"/>
</dbReference>
<sequence length="268" mass="30037">MITDVKIFDIDNFTTLYATASPIKITVNDVRKATIFQVESGENRSDHVVVQAVEISMDLILSGDINTVFGLMQQAWEHNKLVGIQTKVKIYQPMLLTDFSHDESVEMIDAIQLSLHFTEWRSVTPEYGALPPKKVQKPSQSSTVKRGCAQTKAVSKERKSSLLVRLAGGKTMREIPLNPVPNQRLQIIVADNLWDLTIKAARKMMVCDIRCNEKVVMLATRATADAPLIPYTHLALAGNFAFITEQDALPWYEAFGKTQSLIFWGPDD</sequence>
<evidence type="ECO:0000259" key="1">
    <source>
        <dbReference type="Pfam" id="PF21821"/>
    </source>
</evidence>
<gene>
    <name evidence="3" type="ORF">SAMN05216516_103246</name>
</gene>
<evidence type="ECO:0000259" key="2">
    <source>
        <dbReference type="Pfam" id="PF22479"/>
    </source>
</evidence>
<name>A0A1I4X1I2_9GAMM</name>
<dbReference type="Pfam" id="PF21821">
    <property type="entry name" value="Dit_like"/>
    <property type="match status" value="1"/>
</dbReference>
<proteinExistence type="predicted"/>
<dbReference type="STRING" id="1367852.SAMN05216516_103246"/>
<feature type="domain" description="Cyanophage baseplate Pam3 plug gp18" evidence="2">
    <location>
        <begin position="172"/>
        <end position="263"/>
    </location>
</feature>
<evidence type="ECO:0000313" key="4">
    <source>
        <dbReference type="Proteomes" id="UP000242222"/>
    </source>
</evidence>
<evidence type="ECO:0000313" key="3">
    <source>
        <dbReference type="EMBL" id="SFN19958.1"/>
    </source>
</evidence>
<dbReference type="InterPro" id="IPR054252">
    <property type="entry name" value="Pam3_gp18"/>
</dbReference>
<dbReference type="Proteomes" id="UP000242222">
    <property type="component" value="Unassembled WGS sequence"/>
</dbReference>
<reference evidence="4" key="1">
    <citation type="submission" date="2016-10" db="EMBL/GenBank/DDBJ databases">
        <authorList>
            <person name="Varghese N."/>
            <person name="Submissions S."/>
        </authorList>
    </citation>
    <scope>NUCLEOTIDE SEQUENCE [LARGE SCALE GENOMIC DNA]</scope>
    <source>
        <strain evidence="4">N6PO6</strain>
    </source>
</reference>
<dbReference type="InterPro" id="IPR048494">
    <property type="entry name" value="Dit-like_N"/>
</dbReference>
<accession>A0A1I4X1I2</accession>
<protein>
    <submittedName>
        <fullName evidence="3">Uncharacterized protein</fullName>
    </submittedName>
</protein>
<keyword evidence="4" id="KW-1185">Reference proteome</keyword>
<organism evidence="3 4">
    <name type="scientific">Izhakiella capsodis</name>
    <dbReference type="NCBI Taxonomy" id="1367852"/>
    <lineage>
        <taxon>Bacteria</taxon>
        <taxon>Pseudomonadati</taxon>
        <taxon>Pseudomonadota</taxon>
        <taxon>Gammaproteobacteria</taxon>
        <taxon>Enterobacterales</taxon>
        <taxon>Erwiniaceae</taxon>
        <taxon>Izhakiella</taxon>
    </lineage>
</organism>
<dbReference type="AlphaFoldDB" id="A0A1I4X1I2"/>
<feature type="domain" description="Dit-like phage tail protein N-terminal" evidence="1">
    <location>
        <begin position="24"/>
        <end position="130"/>
    </location>
</feature>